<evidence type="ECO:0000313" key="3">
    <source>
        <dbReference type="Proteomes" id="UP000585272"/>
    </source>
</evidence>
<gene>
    <name evidence="2" type="ORF">BDZ31_002603</name>
</gene>
<sequence>MIGTKLRRKRGDRAVFTVVGVEGGGYYVLAPDVHGPAVRTSELEIAELFAVVSESDAPTAAPEPSVRVLGMSDAEAAGRERLRAQMEQQAASRARSPQGPTPEEVFADAAGRERE</sequence>
<proteinExistence type="predicted"/>
<evidence type="ECO:0000313" key="2">
    <source>
        <dbReference type="EMBL" id="MBB4663014.1"/>
    </source>
</evidence>
<reference evidence="2 3" key="1">
    <citation type="submission" date="2020-08" db="EMBL/GenBank/DDBJ databases">
        <title>Genomic Encyclopedia of Archaeal and Bacterial Type Strains, Phase II (KMG-II): from individual species to whole genera.</title>
        <authorList>
            <person name="Goeker M."/>
        </authorList>
    </citation>
    <scope>NUCLEOTIDE SEQUENCE [LARGE SCALE GENOMIC DNA]</scope>
    <source>
        <strain evidence="2 3">DSM 23288</strain>
    </source>
</reference>
<evidence type="ECO:0000256" key="1">
    <source>
        <dbReference type="SAM" id="MobiDB-lite"/>
    </source>
</evidence>
<dbReference type="EMBL" id="JACHNU010000003">
    <property type="protein sequence ID" value="MBB4663014.1"/>
    <property type="molecule type" value="Genomic_DNA"/>
</dbReference>
<accession>A0A840IG27</accession>
<dbReference type="RefSeq" id="WP_183342683.1">
    <property type="nucleotide sequence ID" value="NZ_JACHNU010000003.1"/>
</dbReference>
<dbReference type="Proteomes" id="UP000585272">
    <property type="component" value="Unassembled WGS sequence"/>
</dbReference>
<keyword evidence="3" id="KW-1185">Reference proteome</keyword>
<organism evidence="2 3">
    <name type="scientific">Conexibacter arvalis</name>
    <dbReference type="NCBI Taxonomy" id="912552"/>
    <lineage>
        <taxon>Bacteria</taxon>
        <taxon>Bacillati</taxon>
        <taxon>Actinomycetota</taxon>
        <taxon>Thermoleophilia</taxon>
        <taxon>Solirubrobacterales</taxon>
        <taxon>Conexibacteraceae</taxon>
        <taxon>Conexibacter</taxon>
    </lineage>
</organism>
<comment type="caution">
    <text evidence="2">The sequence shown here is derived from an EMBL/GenBank/DDBJ whole genome shotgun (WGS) entry which is preliminary data.</text>
</comment>
<protein>
    <submittedName>
        <fullName evidence="2">Uncharacterized protein</fullName>
    </submittedName>
</protein>
<name>A0A840IG27_9ACTN</name>
<feature type="region of interest" description="Disordered" evidence="1">
    <location>
        <begin position="83"/>
        <end position="115"/>
    </location>
</feature>
<dbReference type="AlphaFoldDB" id="A0A840IG27"/>